<evidence type="ECO:0000256" key="2">
    <source>
        <dbReference type="SAM" id="Phobius"/>
    </source>
</evidence>
<dbReference type="OrthoDB" id="1045822at2759"/>
<dbReference type="NCBIfam" id="TIGR01571">
    <property type="entry name" value="A_thal_Cys_rich"/>
    <property type="match status" value="1"/>
</dbReference>
<dbReference type="STRING" id="74649.A0A2P6R1T5"/>
<dbReference type="OMA" id="QERPCAD"/>
<dbReference type="Proteomes" id="UP000238479">
    <property type="component" value="Chromosome 4"/>
</dbReference>
<gene>
    <name evidence="3" type="ORF">RchiOBHm_Chr4g0435581</name>
</gene>
<evidence type="ECO:0000256" key="1">
    <source>
        <dbReference type="SAM" id="MobiDB-lite"/>
    </source>
</evidence>
<protein>
    <submittedName>
        <fullName evidence="3">Putative PLAC8 motif-containing protein</fullName>
    </submittedName>
</protein>
<reference evidence="3 4" key="1">
    <citation type="journal article" date="2018" name="Nat. Genet.">
        <title>The Rosa genome provides new insights in the design of modern roses.</title>
        <authorList>
            <person name="Bendahmane M."/>
        </authorList>
    </citation>
    <scope>NUCLEOTIDE SEQUENCE [LARGE SCALE GENOMIC DNA]</scope>
    <source>
        <strain evidence="4">cv. Old Blush</strain>
    </source>
</reference>
<dbReference type="InterPro" id="IPR006461">
    <property type="entry name" value="PLAC_motif_containing"/>
</dbReference>
<sequence>MYSSMAELQNEPLPSAPSAPPPSPRITPPSSAPPLPFDLNDQPLTNTGVPVMAVTLPHSPAPWSTDLCDCCDDLSSCCLTCWCPCITFGRIAEIVDRGSSSCGVSGILYSLMLCLMGCSCLYSCFYRSRLRGQYFLEEKPCADCCVHFCCEVCALCQEYRHLQNQGFDMSIGWYGNVHKQRRLAEMLPPPAIMPPQLQTGMNR</sequence>
<dbReference type="EMBL" id="PDCK01000042">
    <property type="protein sequence ID" value="PRQ40400.1"/>
    <property type="molecule type" value="Genomic_DNA"/>
</dbReference>
<keyword evidence="4" id="KW-1185">Reference proteome</keyword>
<evidence type="ECO:0000313" key="4">
    <source>
        <dbReference type="Proteomes" id="UP000238479"/>
    </source>
</evidence>
<keyword evidence="2" id="KW-0472">Membrane</keyword>
<comment type="caution">
    <text evidence="3">The sequence shown here is derived from an EMBL/GenBank/DDBJ whole genome shotgun (WGS) entry which is preliminary data.</text>
</comment>
<feature type="compositionally biased region" description="Pro residues" evidence="1">
    <location>
        <begin position="14"/>
        <end position="32"/>
    </location>
</feature>
<proteinExistence type="predicted"/>
<dbReference type="Pfam" id="PF04749">
    <property type="entry name" value="PLAC8"/>
    <property type="match status" value="1"/>
</dbReference>
<keyword evidence="2" id="KW-0812">Transmembrane</keyword>
<dbReference type="AlphaFoldDB" id="A0A2P6R1T5"/>
<evidence type="ECO:0000313" key="3">
    <source>
        <dbReference type="EMBL" id="PRQ40400.1"/>
    </source>
</evidence>
<dbReference type="Gramene" id="PRQ40400">
    <property type="protein sequence ID" value="PRQ40400"/>
    <property type="gene ID" value="RchiOBHm_Chr4g0435581"/>
</dbReference>
<feature type="transmembrane region" description="Helical" evidence="2">
    <location>
        <begin position="107"/>
        <end position="126"/>
    </location>
</feature>
<accession>A0A2P6R1T5</accession>
<name>A0A2P6R1T5_ROSCH</name>
<dbReference type="PANTHER" id="PTHR15907">
    <property type="entry name" value="DUF614 FAMILY PROTEIN-RELATED"/>
    <property type="match status" value="1"/>
</dbReference>
<organism evidence="3 4">
    <name type="scientific">Rosa chinensis</name>
    <name type="common">China rose</name>
    <dbReference type="NCBI Taxonomy" id="74649"/>
    <lineage>
        <taxon>Eukaryota</taxon>
        <taxon>Viridiplantae</taxon>
        <taxon>Streptophyta</taxon>
        <taxon>Embryophyta</taxon>
        <taxon>Tracheophyta</taxon>
        <taxon>Spermatophyta</taxon>
        <taxon>Magnoliopsida</taxon>
        <taxon>eudicotyledons</taxon>
        <taxon>Gunneridae</taxon>
        <taxon>Pentapetalae</taxon>
        <taxon>rosids</taxon>
        <taxon>fabids</taxon>
        <taxon>Rosales</taxon>
        <taxon>Rosaceae</taxon>
        <taxon>Rosoideae</taxon>
        <taxon>Rosoideae incertae sedis</taxon>
        <taxon>Rosa</taxon>
    </lineage>
</organism>
<feature type="region of interest" description="Disordered" evidence="1">
    <location>
        <begin position="1"/>
        <end position="32"/>
    </location>
</feature>
<keyword evidence="2" id="KW-1133">Transmembrane helix</keyword>